<accession>A0A6G1KW00</accession>
<evidence type="ECO:0000313" key="1">
    <source>
        <dbReference type="EMBL" id="KAF2764224.1"/>
    </source>
</evidence>
<sequence length="59" mass="6508">MRFFARCRTVRLLLVSPETPVKLSEKSCDNLVITGFMSQAYGLAGSSIGWVVTKHKSSC</sequence>
<gene>
    <name evidence="1" type="ORF">EJ03DRAFT_332039</name>
</gene>
<keyword evidence="2" id="KW-1185">Reference proteome</keyword>
<dbReference type="AlphaFoldDB" id="A0A6G1KW00"/>
<proteinExistence type="predicted"/>
<dbReference type="Proteomes" id="UP000799436">
    <property type="component" value="Unassembled WGS sequence"/>
</dbReference>
<organism evidence="1 2">
    <name type="scientific">Teratosphaeria nubilosa</name>
    <dbReference type="NCBI Taxonomy" id="161662"/>
    <lineage>
        <taxon>Eukaryota</taxon>
        <taxon>Fungi</taxon>
        <taxon>Dikarya</taxon>
        <taxon>Ascomycota</taxon>
        <taxon>Pezizomycotina</taxon>
        <taxon>Dothideomycetes</taxon>
        <taxon>Dothideomycetidae</taxon>
        <taxon>Mycosphaerellales</taxon>
        <taxon>Teratosphaeriaceae</taxon>
        <taxon>Teratosphaeria</taxon>
    </lineage>
</organism>
<dbReference type="EMBL" id="ML995933">
    <property type="protein sequence ID" value="KAF2764224.1"/>
    <property type="molecule type" value="Genomic_DNA"/>
</dbReference>
<evidence type="ECO:0000313" key="2">
    <source>
        <dbReference type="Proteomes" id="UP000799436"/>
    </source>
</evidence>
<protein>
    <submittedName>
        <fullName evidence="1">Uncharacterized protein</fullName>
    </submittedName>
</protein>
<name>A0A6G1KW00_9PEZI</name>
<reference evidence="1" key="1">
    <citation type="journal article" date="2020" name="Stud. Mycol.">
        <title>101 Dothideomycetes genomes: a test case for predicting lifestyles and emergence of pathogens.</title>
        <authorList>
            <person name="Haridas S."/>
            <person name="Albert R."/>
            <person name="Binder M."/>
            <person name="Bloem J."/>
            <person name="Labutti K."/>
            <person name="Salamov A."/>
            <person name="Andreopoulos B."/>
            <person name="Baker S."/>
            <person name="Barry K."/>
            <person name="Bills G."/>
            <person name="Bluhm B."/>
            <person name="Cannon C."/>
            <person name="Castanera R."/>
            <person name="Culley D."/>
            <person name="Daum C."/>
            <person name="Ezra D."/>
            <person name="Gonzalez J."/>
            <person name="Henrissat B."/>
            <person name="Kuo A."/>
            <person name="Liang C."/>
            <person name="Lipzen A."/>
            <person name="Lutzoni F."/>
            <person name="Magnuson J."/>
            <person name="Mondo S."/>
            <person name="Nolan M."/>
            <person name="Ohm R."/>
            <person name="Pangilinan J."/>
            <person name="Park H.-J."/>
            <person name="Ramirez L."/>
            <person name="Alfaro M."/>
            <person name="Sun H."/>
            <person name="Tritt A."/>
            <person name="Yoshinaga Y."/>
            <person name="Zwiers L.-H."/>
            <person name="Turgeon B."/>
            <person name="Goodwin S."/>
            <person name="Spatafora J."/>
            <person name="Crous P."/>
            <person name="Grigoriev I."/>
        </authorList>
    </citation>
    <scope>NUCLEOTIDE SEQUENCE</scope>
    <source>
        <strain evidence="1">CBS 116005</strain>
    </source>
</reference>